<protein>
    <submittedName>
        <fullName evidence="1">Uncharacterized protein</fullName>
    </submittedName>
</protein>
<name>A0AAV4C4K7_9GAST</name>
<comment type="caution">
    <text evidence="1">The sequence shown here is derived from an EMBL/GenBank/DDBJ whole genome shotgun (WGS) entry which is preliminary data.</text>
</comment>
<sequence>MEATYEGLAGFIIDVTDNVENLTVDTNAGNCEGKDPVDCYVNRLINSHRCLIDEVKDRGNAIKEDGREFMFSVTCGQAPSDMNMEAVLVARPKRNAFSRMDTSGVGHSFWCGGLVYLLDIFLV</sequence>
<gene>
    <name evidence="1" type="ORF">PoB_005411500</name>
</gene>
<dbReference type="AlphaFoldDB" id="A0AAV4C4K7"/>
<keyword evidence="2" id="KW-1185">Reference proteome</keyword>
<dbReference type="EMBL" id="BLXT01005934">
    <property type="protein sequence ID" value="GFO27610.1"/>
    <property type="molecule type" value="Genomic_DNA"/>
</dbReference>
<accession>A0AAV4C4K7</accession>
<evidence type="ECO:0000313" key="1">
    <source>
        <dbReference type="EMBL" id="GFO27610.1"/>
    </source>
</evidence>
<reference evidence="1 2" key="1">
    <citation type="journal article" date="2021" name="Elife">
        <title>Chloroplast acquisition without the gene transfer in kleptoplastic sea slugs, Plakobranchus ocellatus.</title>
        <authorList>
            <person name="Maeda T."/>
            <person name="Takahashi S."/>
            <person name="Yoshida T."/>
            <person name="Shimamura S."/>
            <person name="Takaki Y."/>
            <person name="Nagai Y."/>
            <person name="Toyoda A."/>
            <person name="Suzuki Y."/>
            <person name="Arimoto A."/>
            <person name="Ishii H."/>
            <person name="Satoh N."/>
            <person name="Nishiyama T."/>
            <person name="Hasebe M."/>
            <person name="Maruyama T."/>
            <person name="Minagawa J."/>
            <person name="Obokata J."/>
            <person name="Shigenobu S."/>
        </authorList>
    </citation>
    <scope>NUCLEOTIDE SEQUENCE [LARGE SCALE GENOMIC DNA]</scope>
</reference>
<dbReference type="Proteomes" id="UP000735302">
    <property type="component" value="Unassembled WGS sequence"/>
</dbReference>
<organism evidence="1 2">
    <name type="scientific">Plakobranchus ocellatus</name>
    <dbReference type="NCBI Taxonomy" id="259542"/>
    <lineage>
        <taxon>Eukaryota</taxon>
        <taxon>Metazoa</taxon>
        <taxon>Spiralia</taxon>
        <taxon>Lophotrochozoa</taxon>
        <taxon>Mollusca</taxon>
        <taxon>Gastropoda</taxon>
        <taxon>Heterobranchia</taxon>
        <taxon>Euthyneura</taxon>
        <taxon>Panpulmonata</taxon>
        <taxon>Sacoglossa</taxon>
        <taxon>Placobranchoidea</taxon>
        <taxon>Plakobranchidae</taxon>
        <taxon>Plakobranchus</taxon>
    </lineage>
</organism>
<evidence type="ECO:0000313" key="2">
    <source>
        <dbReference type="Proteomes" id="UP000735302"/>
    </source>
</evidence>
<proteinExistence type="predicted"/>